<feature type="domain" description="DUF7770" evidence="2">
    <location>
        <begin position="284"/>
        <end position="410"/>
    </location>
</feature>
<evidence type="ECO:0000313" key="3">
    <source>
        <dbReference type="EMBL" id="KIV98465.1"/>
    </source>
</evidence>
<keyword evidence="4" id="KW-1185">Reference proteome</keyword>
<evidence type="ECO:0000313" key="4">
    <source>
        <dbReference type="Proteomes" id="UP000053259"/>
    </source>
</evidence>
<dbReference type="InterPro" id="IPR056672">
    <property type="entry name" value="DUF7770"/>
</dbReference>
<dbReference type="HOGENOM" id="CLU_466302_0_0_1"/>
<organism evidence="3 4">
    <name type="scientific">Verruconis gallopava</name>
    <dbReference type="NCBI Taxonomy" id="253628"/>
    <lineage>
        <taxon>Eukaryota</taxon>
        <taxon>Fungi</taxon>
        <taxon>Dikarya</taxon>
        <taxon>Ascomycota</taxon>
        <taxon>Pezizomycotina</taxon>
        <taxon>Dothideomycetes</taxon>
        <taxon>Pleosporomycetidae</taxon>
        <taxon>Venturiales</taxon>
        <taxon>Sympoventuriaceae</taxon>
        <taxon>Verruconis</taxon>
    </lineage>
</organism>
<dbReference type="AlphaFoldDB" id="A0A0D1X8V4"/>
<accession>A0A0D1X8V4</accession>
<sequence length="585" mass="66626">MCSLTDEQIILLCHDPTTEIISLPECTNRVVRITDGLAAKFGRFVSVHEFRNQHIAQRYLDPDLVRVLKFHRYIEKEGTGYIIMDYVDGHILDLQCARMMAERLGKVLNHLHAQTATRPGSLGGGPLSGALWPEHEEVEFSEAEDLQHWLQSHMPKSAGRIDLNGHTFSMCHLDFSPRNIMVDGDRIYLVDWSAAAYLPRFFEFLVYKFLPQDLEFFALVKPFLLPLTEKEQESVEIVAETLQYARFHYHPGTKVAHRTRIGMTDFSGDARIVHLIQAVCHPFNENYNHWSLNIQFKNRAADVQVAGSIRCHMIVNADDGETMYTVTTHAYAVTTNCVFTVEFPPTSSQLPVGCVSSIIRNNNLHMFEYSSEGSGCRHWIYVVIQHLEATDYIAQGSAARLWPYLHHFYEIAVNGQTGLTVEQAESVNQDSKVRSMLQEREPLRVRLKGRAAETPTCQKVSRLITNEKERVRRALLEEIQRKYELESSVRSIEEQLAGVKVRGQEKVLSYFSEDTLADQRRLIETMILAPPGATLEEESQRRDNAVNAVIAYCKIEEGDMYGGRKRCDGRRGAPDVALKTEAPLE</sequence>
<dbReference type="PANTHER" id="PTHR21310:SF39">
    <property type="entry name" value="AMINOGLYCOSIDE PHOSPHOTRANSFERASE DOMAIN-CONTAINING PROTEIN"/>
    <property type="match status" value="1"/>
</dbReference>
<dbReference type="InParanoid" id="A0A0D1X8V4"/>
<dbReference type="Pfam" id="PF11917">
    <property type="entry name" value="DUF3435"/>
    <property type="match status" value="1"/>
</dbReference>
<feature type="domain" description="Aminoglycoside phosphotransferase" evidence="1">
    <location>
        <begin position="27"/>
        <end position="205"/>
    </location>
</feature>
<dbReference type="InterPro" id="IPR002575">
    <property type="entry name" value="Aminoglycoside_PTrfase"/>
</dbReference>
<gene>
    <name evidence="3" type="ORF">PV09_09731</name>
</gene>
<dbReference type="VEuPathDB" id="FungiDB:PV09_09731"/>
<protein>
    <submittedName>
        <fullName evidence="3">Uncharacterized protein</fullName>
    </submittedName>
</protein>
<dbReference type="RefSeq" id="XP_016208335.1">
    <property type="nucleotide sequence ID" value="XM_016363845.1"/>
</dbReference>
<dbReference type="OrthoDB" id="3250044at2759"/>
<dbReference type="GeneID" id="27317704"/>
<dbReference type="InterPro" id="IPR011009">
    <property type="entry name" value="Kinase-like_dom_sf"/>
</dbReference>
<dbReference type="Pfam" id="PF24968">
    <property type="entry name" value="DUF7770"/>
    <property type="match status" value="1"/>
</dbReference>
<dbReference type="Gene3D" id="3.90.1200.10">
    <property type="match status" value="1"/>
</dbReference>
<name>A0A0D1X8V4_9PEZI</name>
<evidence type="ECO:0000259" key="1">
    <source>
        <dbReference type="Pfam" id="PF01636"/>
    </source>
</evidence>
<dbReference type="EMBL" id="KN847677">
    <property type="protein sequence ID" value="KIV98465.1"/>
    <property type="molecule type" value="Genomic_DNA"/>
</dbReference>
<evidence type="ECO:0000259" key="2">
    <source>
        <dbReference type="Pfam" id="PF24968"/>
    </source>
</evidence>
<dbReference type="SUPFAM" id="SSF56112">
    <property type="entry name" value="Protein kinase-like (PK-like)"/>
    <property type="match status" value="1"/>
</dbReference>
<dbReference type="Pfam" id="PF01636">
    <property type="entry name" value="APH"/>
    <property type="match status" value="1"/>
</dbReference>
<dbReference type="InterPro" id="IPR051678">
    <property type="entry name" value="AGP_Transferase"/>
</dbReference>
<dbReference type="Proteomes" id="UP000053259">
    <property type="component" value="Unassembled WGS sequence"/>
</dbReference>
<dbReference type="PANTHER" id="PTHR21310">
    <property type="entry name" value="AMINOGLYCOSIDE PHOSPHOTRANSFERASE-RELATED-RELATED"/>
    <property type="match status" value="1"/>
</dbReference>
<reference evidence="3 4" key="1">
    <citation type="submission" date="2015-01" db="EMBL/GenBank/DDBJ databases">
        <title>The Genome Sequence of Ochroconis gallopava CBS43764.</title>
        <authorList>
            <consortium name="The Broad Institute Genomics Platform"/>
            <person name="Cuomo C."/>
            <person name="de Hoog S."/>
            <person name="Gorbushina A."/>
            <person name="Stielow B."/>
            <person name="Teixiera M."/>
            <person name="Abouelleil A."/>
            <person name="Chapman S.B."/>
            <person name="Priest M."/>
            <person name="Young S.K."/>
            <person name="Wortman J."/>
            <person name="Nusbaum C."/>
            <person name="Birren B."/>
        </authorList>
    </citation>
    <scope>NUCLEOTIDE SEQUENCE [LARGE SCALE GENOMIC DNA]</scope>
    <source>
        <strain evidence="3 4">CBS 43764</strain>
    </source>
</reference>
<dbReference type="InterPro" id="IPR021842">
    <property type="entry name" value="DUF3435"/>
</dbReference>
<proteinExistence type="predicted"/>